<dbReference type="EMBL" id="JACGWV010000001">
    <property type="protein sequence ID" value="MBA8808919.1"/>
    <property type="molecule type" value="Genomic_DNA"/>
</dbReference>
<dbReference type="PANTHER" id="PTHR36111">
    <property type="entry name" value="INNER MEMBRANE PROTEIN-RELATED"/>
    <property type="match status" value="1"/>
</dbReference>
<feature type="compositionally biased region" description="Basic and acidic residues" evidence="1">
    <location>
        <begin position="116"/>
        <end position="144"/>
    </location>
</feature>
<feature type="transmembrane region" description="Helical" evidence="2">
    <location>
        <begin position="157"/>
        <end position="176"/>
    </location>
</feature>
<evidence type="ECO:0000256" key="2">
    <source>
        <dbReference type="SAM" id="Phobius"/>
    </source>
</evidence>
<gene>
    <name evidence="3" type="ORF">FHX71_002861</name>
</gene>
<keyword evidence="2" id="KW-0472">Membrane</keyword>
<keyword evidence="4" id="KW-1185">Reference proteome</keyword>
<keyword evidence="2" id="KW-0812">Transmembrane</keyword>
<dbReference type="AlphaFoldDB" id="A0A7W3PEV1"/>
<feature type="transmembrane region" description="Helical" evidence="2">
    <location>
        <begin position="6"/>
        <end position="26"/>
    </location>
</feature>
<comment type="caution">
    <text evidence="3">The sequence shown here is derived from an EMBL/GenBank/DDBJ whole genome shotgun (WGS) entry which is preliminary data.</text>
</comment>
<keyword evidence="2" id="KW-1133">Transmembrane helix</keyword>
<reference evidence="3 4" key="1">
    <citation type="submission" date="2020-07" db="EMBL/GenBank/DDBJ databases">
        <title>Sequencing the genomes of 1000 actinobacteria strains.</title>
        <authorList>
            <person name="Klenk H.-P."/>
        </authorList>
    </citation>
    <scope>NUCLEOTIDE SEQUENCE [LARGE SCALE GENOMIC DNA]</scope>
    <source>
        <strain evidence="3 4">DSM 44121</strain>
    </source>
</reference>
<dbReference type="Pfam" id="PF04474">
    <property type="entry name" value="DUF554"/>
    <property type="match status" value="1"/>
</dbReference>
<dbReference type="RefSeq" id="WP_182617347.1">
    <property type="nucleotide sequence ID" value="NZ_BAAATF010000003.1"/>
</dbReference>
<protein>
    <recommendedName>
        <fullName evidence="5">Membrane protein YdfK</fullName>
    </recommendedName>
</protein>
<evidence type="ECO:0000313" key="3">
    <source>
        <dbReference type="EMBL" id="MBA8808919.1"/>
    </source>
</evidence>
<feature type="transmembrane region" description="Helical" evidence="2">
    <location>
        <begin position="196"/>
        <end position="229"/>
    </location>
</feature>
<dbReference type="PANTHER" id="PTHR36111:SF2">
    <property type="entry name" value="INNER MEMBRANE PROTEIN"/>
    <property type="match status" value="1"/>
</dbReference>
<evidence type="ECO:0000256" key="1">
    <source>
        <dbReference type="SAM" id="MobiDB-lite"/>
    </source>
</evidence>
<proteinExistence type="predicted"/>
<organism evidence="3 4">
    <name type="scientific">Promicromonospora sukumoe</name>
    <dbReference type="NCBI Taxonomy" id="88382"/>
    <lineage>
        <taxon>Bacteria</taxon>
        <taxon>Bacillati</taxon>
        <taxon>Actinomycetota</taxon>
        <taxon>Actinomycetes</taxon>
        <taxon>Micrococcales</taxon>
        <taxon>Promicromonosporaceae</taxon>
        <taxon>Promicromonospora</taxon>
    </lineage>
</organism>
<sequence length="285" mass="29026">MNVDFPGLGTLVNVGTIVVGSLLGMAVGHRLPQRTHAVVTDILGLVTLLVAALSAMAVTDAAFVAATGSGAPVLIVLGSLLIGGIAGSLLRIESRLEGLAGTIQGWLARKSGGQRSDGRESGGRPTDGRRGSRRPVLIDDTERGQDPAARERFIEGWLTASLLFCVGPLAILGSLSDGLGRGIDQLLLKSVLDGFAALAFASSFGVGVLLSAVSVAVVQGLVTLAGVLLGSVLPDAHIAALTATGGLMLVGIALRLLHLKQIPVGDLLPALLVAPLLTQLVIMLR</sequence>
<feature type="transmembrane region" description="Helical" evidence="2">
    <location>
        <begin position="70"/>
        <end position="90"/>
    </location>
</feature>
<accession>A0A7W3PEV1</accession>
<feature type="region of interest" description="Disordered" evidence="1">
    <location>
        <begin position="110"/>
        <end position="144"/>
    </location>
</feature>
<feature type="transmembrane region" description="Helical" evidence="2">
    <location>
        <begin position="267"/>
        <end position="284"/>
    </location>
</feature>
<dbReference type="Proteomes" id="UP000540568">
    <property type="component" value="Unassembled WGS sequence"/>
</dbReference>
<name>A0A7W3PEV1_9MICO</name>
<feature type="transmembrane region" description="Helical" evidence="2">
    <location>
        <begin position="236"/>
        <end position="255"/>
    </location>
</feature>
<evidence type="ECO:0000313" key="4">
    <source>
        <dbReference type="Proteomes" id="UP000540568"/>
    </source>
</evidence>
<evidence type="ECO:0008006" key="5">
    <source>
        <dbReference type="Google" id="ProtNLM"/>
    </source>
</evidence>
<dbReference type="InterPro" id="IPR007563">
    <property type="entry name" value="DUF554"/>
</dbReference>
<feature type="transmembrane region" description="Helical" evidence="2">
    <location>
        <begin position="38"/>
        <end position="58"/>
    </location>
</feature>